<dbReference type="AlphaFoldDB" id="A0A5B7KB81"/>
<reference evidence="1 2" key="1">
    <citation type="submission" date="2019-05" db="EMBL/GenBank/DDBJ databases">
        <title>Another draft genome of Portunus trituberculatus and its Hox gene families provides insights of decapod evolution.</title>
        <authorList>
            <person name="Jeong J.-H."/>
            <person name="Song I."/>
            <person name="Kim S."/>
            <person name="Choi T."/>
            <person name="Kim D."/>
            <person name="Ryu S."/>
            <person name="Kim W."/>
        </authorList>
    </citation>
    <scope>NUCLEOTIDE SEQUENCE [LARGE SCALE GENOMIC DNA]</scope>
    <source>
        <tissue evidence="1">Muscle</tissue>
    </source>
</reference>
<evidence type="ECO:0000313" key="2">
    <source>
        <dbReference type="Proteomes" id="UP000324222"/>
    </source>
</evidence>
<protein>
    <submittedName>
        <fullName evidence="1">Uncharacterized protein</fullName>
    </submittedName>
</protein>
<gene>
    <name evidence="1" type="ORF">E2C01_100116</name>
</gene>
<comment type="caution">
    <text evidence="1">The sequence shown here is derived from an EMBL/GenBank/DDBJ whole genome shotgun (WGS) entry which is preliminary data.</text>
</comment>
<accession>A0A5B7KB81</accession>
<evidence type="ECO:0000313" key="1">
    <source>
        <dbReference type="EMBL" id="MPD04430.1"/>
    </source>
</evidence>
<name>A0A5B7KB81_PORTR</name>
<dbReference type="Proteomes" id="UP000324222">
    <property type="component" value="Unassembled WGS sequence"/>
</dbReference>
<organism evidence="1 2">
    <name type="scientific">Portunus trituberculatus</name>
    <name type="common">Swimming crab</name>
    <name type="synonym">Neptunus trituberculatus</name>
    <dbReference type="NCBI Taxonomy" id="210409"/>
    <lineage>
        <taxon>Eukaryota</taxon>
        <taxon>Metazoa</taxon>
        <taxon>Ecdysozoa</taxon>
        <taxon>Arthropoda</taxon>
        <taxon>Crustacea</taxon>
        <taxon>Multicrustacea</taxon>
        <taxon>Malacostraca</taxon>
        <taxon>Eumalacostraca</taxon>
        <taxon>Eucarida</taxon>
        <taxon>Decapoda</taxon>
        <taxon>Pleocyemata</taxon>
        <taxon>Brachyura</taxon>
        <taxon>Eubrachyura</taxon>
        <taxon>Portunoidea</taxon>
        <taxon>Portunidae</taxon>
        <taxon>Portuninae</taxon>
        <taxon>Portunus</taxon>
    </lineage>
</organism>
<sequence length="81" mass="9276">MDEKTPEKKIHHAHASIRPYPAHTLTLSLRCISEYHPVTPSPPHPHLAAKGISRYRLWVFHVRFPRERLVKTGACCVLSNS</sequence>
<proteinExistence type="predicted"/>
<dbReference type="EMBL" id="VSRR010141040">
    <property type="protein sequence ID" value="MPD04430.1"/>
    <property type="molecule type" value="Genomic_DNA"/>
</dbReference>
<keyword evidence="2" id="KW-1185">Reference proteome</keyword>